<dbReference type="FunCoup" id="S8FUW0">
    <property type="interactions" value="60"/>
</dbReference>
<comment type="subcellular location">
    <subcellularLocation>
        <location evidence="1">Cell membrane</location>
        <topology evidence="1">Multi-pass membrane protein</topology>
    </subcellularLocation>
</comment>
<dbReference type="GO" id="GO:0000319">
    <property type="term" value="F:sulfite transmembrane transporter activity"/>
    <property type="evidence" value="ECO:0007669"/>
    <property type="project" value="TreeGrafter"/>
</dbReference>
<dbReference type="STRING" id="743788.S8FUW0"/>
<feature type="transmembrane region" description="Helical" evidence="9">
    <location>
        <begin position="215"/>
        <end position="234"/>
    </location>
</feature>
<dbReference type="InParanoid" id="S8FUW0"/>
<dbReference type="InterPro" id="IPR051629">
    <property type="entry name" value="Sulfite_efflux_TDT"/>
</dbReference>
<evidence type="ECO:0000256" key="6">
    <source>
        <dbReference type="ARBA" id="ARBA00022989"/>
    </source>
</evidence>
<dbReference type="eggNOG" id="ENOG502QT02">
    <property type="taxonomic scope" value="Eukaryota"/>
</dbReference>
<evidence type="ECO:0000313" key="11">
    <source>
        <dbReference type="Proteomes" id="UP000015241"/>
    </source>
</evidence>
<evidence type="ECO:0000313" key="10">
    <source>
        <dbReference type="EMBL" id="EPT04946.1"/>
    </source>
</evidence>
<feature type="compositionally biased region" description="Polar residues" evidence="8">
    <location>
        <begin position="452"/>
        <end position="464"/>
    </location>
</feature>
<feature type="transmembrane region" description="Helical" evidence="9">
    <location>
        <begin position="63"/>
        <end position="87"/>
    </location>
</feature>
<dbReference type="InterPro" id="IPR038665">
    <property type="entry name" value="Voltage-dep_anion_channel_sf"/>
</dbReference>
<dbReference type="OrthoDB" id="1099at2759"/>
<dbReference type="PANTHER" id="PTHR31686:SF1">
    <property type="entry name" value="SULFITE EFFLUX PUMP SSU1"/>
    <property type="match status" value="1"/>
</dbReference>
<keyword evidence="11" id="KW-1185">Reference proteome</keyword>
<keyword evidence="7 9" id="KW-0472">Membrane</keyword>
<feature type="transmembrane region" description="Helical" evidence="9">
    <location>
        <begin position="334"/>
        <end position="354"/>
    </location>
</feature>
<proteinExistence type="inferred from homology"/>
<feature type="transmembrane region" description="Helical" evidence="9">
    <location>
        <begin position="175"/>
        <end position="195"/>
    </location>
</feature>
<evidence type="ECO:0000256" key="7">
    <source>
        <dbReference type="ARBA" id="ARBA00023136"/>
    </source>
</evidence>
<evidence type="ECO:0000256" key="1">
    <source>
        <dbReference type="ARBA" id="ARBA00004651"/>
    </source>
</evidence>
<evidence type="ECO:0008006" key="12">
    <source>
        <dbReference type="Google" id="ProtNLM"/>
    </source>
</evidence>
<name>S8FUW0_FOMSC</name>
<feature type="transmembrane region" description="Helical" evidence="9">
    <location>
        <begin position="292"/>
        <end position="322"/>
    </location>
</feature>
<keyword evidence="6 9" id="KW-1133">Transmembrane helix</keyword>
<keyword evidence="4" id="KW-1003">Cell membrane</keyword>
<keyword evidence="3" id="KW-0813">Transport</keyword>
<feature type="transmembrane region" description="Helical" evidence="9">
    <location>
        <begin position="107"/>
        <end position="126"/>
    </location>
</feature>
<dbReference type="AlphaFoldDB" id="S8FUW0"/>
<dbReference type="InterPro" id="IPR004695">
    <property type="entry name" value="SLAC1/Mae1/Ssu1/TehA"/>
</dbReference>
<evidence type="ECO:0000256" key="5">
    <source>
        <dbReference type="ARBA" id="ARBA00022692"/>
    </source>
</evidence>
<dbReference type="Proteomes" id="UP000015241">
    <property type="component" value="Unassembled WGS sequence"/>
</dbReference>
<evidence type="ECO:0000256" key="9">
    <source>
        <dbReference type="SAM" id="Phobius"/>
    </source>
</evidence>
<dbReference type="GO" id="GO:0005886">
    <property type="term" value="C:plasma membrane"/>
    <property type="evidence" value="ECO:0007669"/>
    <property type="project" value="UniProtKB-SubCell"/>
</dbReference>
<feature type="region of interest" description="Disordered" evidence="8">
    <location>
        <begin position="406"/>
        <end position="464"/>
    </location>
</feature>
<feature type="transmembrane region" description="Helical" evidence="9">
    <location>
        <begin position="138"/>
        <end position="163"/>
    </location>
</feature>
<gene>
    <name evidence="10" type="ORF">FOMPIDRAFT_1112865</name>
</gene>
<dbReference type="EMBL" id="KE504125">
    <property type="protein sequence ID" value="EPT04946.1"/>
    <property type="molecule type" value="Genomic_DNA"/>
</dbReference>
<sequence>MSSYANCQTVKGPKPLLLPREQWKSWPDRVRHFTPAWFAVVMGTGAISNLLNDFPYGQGNNHFKIAGCVWFILNLIIFVFACVCTLLRYIMYPKIFWLMLNHTSQSLFLGCVPMGAATLINSALALNQNWGFGGRRFLYALWGLWWLDSAVSYLVAFGMLYTMTVRHEHSLSNMAAVWLLPVVPLIVASSTGGLLSEALRPHSHTLALVSTTFSFFMVAMGLAFALMLITVYFLRLIIHSVPDPSLILSAFIVLGPLGQGGFSLLINGASISELLPLHVGADFPQAPLAGQMIFAVCFCGAYALWAIGVAWVVIAVCSIYHVVVPCRTKIAFNLGYWGMIFPNGVFALLIVELSRVLQSPFFKVIGSLWSAITFLLWAFVFVRSIPSFIDGSLFMAPCLPDGRKAPLPTSQQHSTTSHPHHTVSRPHADTHRADSPNIVSRSPVRREKQCVTDVSATTTAHESA</sequence>
<dbReference type="Pfam" id="PF03595">
    <property type="entry name" value="SLAC1"/>
    <property type="match status" value="1"/>
</dbReference>
<evidence type="ECO:0000256" key="3">
    <source>
        <dbReference type="ARBA" id="ARBA00022448"/>
    </source>
</evidence>
<feature type="compositionally biased region" description="Low complexity" evidence="8">
    <location>
        <begin position="406"/>
        <end position="417"/>
    </location>
</feature>
<dbReference type="Gene3D" id="1.50.10.150">
    <property type="entry name" value="Voltage-dependent anion channel"/>
    <property type="match status" value="1"/>
</dbReference>
<feature type="transmembrane region" description="Helical" evidence="9">
    <location>
        <begin position="360"/>
        <end position="382"/>
    </location>
</feature>
<evidence type="ECO:0000256" key="8">
    <source>
        <dbReference type="SAM" id="MobiDB-lite"/>
    </source>
</evidence>
<dbReference type="HOGENOM" id="CLU_030057_6_1_1"/>
<feature type="transmembrane region" description="Helical" evidence="9">
    <location>
        <begin position="33"/>
        <end position="51"/>
    </location>
</feature>
<dbReference type="CDD" id="cd09318">
    <property type="entry name" value="TDT_SSU1"/>
    <property type="match status" value="1"/>
</dbReference>
<evidence type="ECO:0000256" key="4">
    <source>
        <dbReference type="ARBA" id="ARBA00022475"/>
    </source>
</evidence>
<evidence type="ECO:0000256" key="2">
    <source>
        <dbReference type="ARBA" id="ARBA00008566"/>
    </source>
</evidence>
<protein>
    <recommendedName>
        <fullName evidence="12">C4-dicarboxylate transporter/malic acid transport protein</fullName>
    </recommendedName>
</protein>
<organism evidence="10 11">
    <name type="scientific">Fomitopsis schrenkii</name>
    <name type="common">Brown rot fungus</name>
    <dbReference type="NCBI Taxonomy" id="2126942"/>
    <lineage>
        <taxon>Eukaryota</taxon>
        <taxon>Fungi</taxon>
        <taxon>Dikarya</taxon>
        <taxon>Basidiomycota</taxon>
        <taxon>Agaricomycotina</taxon>
        <taxon>Agaricomycetes</taxon>
        <taxon>Polyporales</taxon>
        <taxon>Fomitopsis</taxon>
    </lineage>
</organism>
<feature type="transmembrane region" description="Helical" evidence="9">
    <location>
        <begin position="246"/>
        <end position="272"/>
    </location>
</feature>
<keyword evidence="5 9" id="KW-0812">Transmembrane</keyword>
<comment type="similarity">
    <text evidence="2">Belongs to the tellurite-resistance/dicarboxylate transporter (TDT) family.</text>
</comment>
<reference evidence="10 11" key="1">
    <citation type="journal article" date="2012" name="Science">
        <title>The Paleozoic origin of enzymatic lignin decomposition reconstructed from 31 fungal genomes.</title>
        <authorList>
            <person name="Floudas D."/>
            <person name="Binder M."/>
            <person name="Riley R."/>
            <person name="Barry K."/>
            <person name="Blanchette R.A."/>
            <person name="Henrissat B."/>
            <person name="Martinez A.T."/>
            <person name="Otillar R."/>
            <person name="Spatafora J.W."/>
            <person name="Yadav J.S."/>
            <person name="Aerts A."/>
            <person name="Benoit I."/>
            <person name="Boyd A."/>
            <person name="Carlson A."/>
            <person name="Copeland A."/>
            <person name="Coutinho P.M."/>
            <person name="de Vries R.P."/>
            <person name="Ferreira P."/>
            <person name="Findley K."/>
            <person name="Foster B."/>
            <person name="Gaskell J."/>
            <person name="Glotzer D."/>
            <person name="Gorecki P."/>
            <person name="Heitman J."/>
            <person name="Hesse C."/>
            <person name="Hori C."/>
            <person name="Igarashi K."/>
            <person name="Jurgens J.A."/>
            <person name="Kallen N."/>
            <person name="Kersten P."/>
            <person name="Kohler A."/>
            <person name="Kuees U."/>
            <person name="Kumar T.K.A."/>
            <person name="Kuo A."/>
            <person name="LaButti K."/>
            <person name="Larrondo L.F."/>
            <person name="Lindquist E."/>
            <person name="Ling A."/>
            <person name="Lombard V."/>
            <person name="Lucas S."/>
            <person name="Lundell T."/>
            <person name="Martin R."/>
            <person name="McLaughlin D.J."/>
            <person name="Morgenstern I."/>
            <person name="Morin E."/>
            <person name="Murat C."/>
            <person name="Nagy L.G."/>
            <person name="Nolan M."/>
            <person name="Ohm R.A."/>
            <person name="Patyshakuliyeva A."/>
            <person name="Rokas A."/>
            <person name="Ruiz-Duenas F.J."/>
            <person name="Sabat G."/>
            <person name="Salamov A."/>
            <person name="Samejima M."/>
            <person name="Schmutz J."/>
            <person name="Slot J.C."/>
            <person name="St John F."/>
            <person name="Stenlid J."/>
            <person name="Sun H."/>
            <person name="Sun S."/>
            <person name="Syed K."/>
            <person name="Tsang A."/>
            <person name="Wiebenga A."/>
            <person name="Young D."/>
            <person name="Pisabarro A."/>
            <person name="Eastwood D.C."/>
            <person name="Martin F."/>
            <person name="Cullen D."/>
            <person name="Grigoriev I.V."/>
            <person name="Hibbett D.S."/>
        </authorList>
    </citation>
    <scope>NUCLEOTIDE SEQUENCE</scope>
    <source>
        <strain evidence="11">FP-58527</strain>
    </source>
</reference>
<accession>S8FUW0</accession>
<dbReference type="PANTHER" id="PTHR31686">
    <property type="match status" value="1"/>
</dbReference>